<dbReference type="InterPro" id="IPR006998">
    <property type="entry name" value="DltD"/>
</dbReference>
<reference evidence="2 3" key="1">
    <citation type="submission" date="2010-08" db="EMBL/GenBank/DDBJ databases">
        <authorList>
            <person name="Harkins D.M."/>
            <person name="Madupu R."/>
            <person name="Durkin A.S."/>
            <person name="Torralba M."/>
            <person name="Methe B."/>
            <person name="Sutton G.G."/>
            <person name="Nelson K.E."/>
        </authorList>
    </citation>
    <scope>NUCLEOTIDE SEQUENCE [LARGE SCALE GENOMIC DNA]</scope>
    <source>
        <strain evidence="2 3">DSM 17678</strain>
    </source>
</reference>
<dbReference type="AlphaFoldDB" id="E0E513"/>
<name>E0E513_9FIRM</name>
<keyword evidence="3" id="KW-1185">Reference proteome</keyword>
<evidence type="ECO:0000313" key="3">
    <source>
        <dbReference type="Proteomes" id="UP000003244"/>
    </source>
</evidence>
<dbReference type="PANTHER" id="PTHR40039:SF1">
    <property type="entry name" value="PROTEIN DLTD"/>
    <property type="match status" value="1"/>
</dbReference>
<dbReference type="NCBIfam" id="TIGR04092">
    <property type="entry name" value="LTA_DltD"/>
    <property type="match status" value="1"/>
</dbReference>
<dbReference type="STRING" id="596315.HMPREF0634_0908"/>
<dbReference type="GeneID" id="84801388"/>
<dbReference type="Proteomes" id="UP000003244">
    <property type="component" value="Unassembled WGS sequence"/>
</dbReference>
<keyword evidence="1" id="KW-0472">Membrane</keyword>
<comment type="caution">
    <text evidence="2">The sequence shown here is derived from an EMBL/GenBank/DDBJ whole genome shotgun (WGS) entry which is preliminary data.</text>
</comment>
<comment type="pathway">
    <text evidence="1">Cell wall biogenesis; lipoteichoic acid biosynthesis.</text>
</comment>
<proteinExistence type="inferred from homology"/>
<dbReference type="GO" id="GO:0070395">
    <property type="term" value="P:lipoteichoic acid biosynthetic process"/>
    <property type="evidence" value="ECO:0007669"/>
    <property type="project" value="UniProtKB-UniRule"/>
</dbReference>
<gene>
    <name evidence="2" type="primary">dltD</name>
    <name evidence="2" type="ORF">HMPREF0634_0908</name>
</gene>
<dbReference type="SUPFAM" id="SSF52266">
    <property type="entry name" value="SGNH hydrolase"/>
    <property type="match status" value="1"/>
</dbReference>
<evidence type="ECO:0000256" key="1">
    <source>
        <dbReference type="PIRNR" id="PIRNR021438"/>
    </source>
</evidence>
<dbReference type="PANTHER" id="PTHR40039">
    <property type="entry name" value="PROTEIN DLTD"/>
    <property type="match status" value="1"/>
</dbReference>
<organism evidence="2 3">
    <name type="scientific">Peptostreptococcus stomatis DSM 17678</name>
    <dbReference type="NCBI Taxonomy" id="596315"/>
    <lineage>
        <taxon>Bacteria</taxon>
        <taxon>Bacillati</taxon>
        <taxon>Bacillota</taxon>
        <taxon>Clostridia</taxon>
        <taxon>Peptostreptococcales</taxon>
        <taxon>Peptostreptococcaceae</taxon>
        <taxon>Peptostreptococcus</taxon>
    </lineage>
</organism>
<keyword evidence="1" id="KW-1003">Cell membrane</keyword>
<comment type="similarity">
    <text evidence="1">Belongs to the DltD family.</text>
</comment>
<accession>E0E513</accession>
<dbReference type="InterPro" id="IPR023896">
    <property type="entry name" value="LTA_DltD"/>
</dbReference>
<dbReference type="UniPathway" id="UPA00556"/>
<dbReference type="GO" id="GO:0005886">
    <property type="term" value="C:plasma membrane"/>
    <property type="evidence" value="ECO:0007669"/>
    <property type="project" value="UniProtKB-UniRule"/>
</dbReference>
<dbReference type="RefSeq" id="WP_007791033.1">
    <property type="nucleotide sequence ID" value="NZ_ADGQ01000071.1"/>
</dbReference>
<dbReference type="Pfam" id="PF04914">
    <property type="entry name" value="DltD"/>
    <property type="match status" value="1"/>
</dbReference>
<dbReference type="PIRSF" id="PIRSF021438">
    <property type="entry name" value="DltD"/>
    <property type="match status" value="1"/>
</dbReference>
<sequence>MKKVWYVVLALLIPVLVATTCVFSLDKYLDYKNNKMMEVKDLYPMLHDTVSLVKDKGVYANNYLAHEGAIMIMGSSELSHSTRQHPDYYFNTGRTKNKAITIGRAYTQSLQHATIVGSLDNDIKNKKVVLLLSMQWFMEKEGVTSDHFLTRFSPVQFYNFMSNPKVSLKTKKDYARRIASLMKDPGEFKPEAIYANLYLHDDLGHKTLKLLFSPYYKARRVMVSMKDKGITYKALRKLYNKVDQSHDIAGKIDWANEKKYAKIEAKNRVGKRIYKLGGRNVYVDKGYYREYMKGKDEGFRGFYSYVKLTDSKEYTDLKIFLDTCKDMGIKPTIVLIPGMPEFYDFAGIGVKDRKAFAKKIRGISDKYNTRLIDLTANENKRYYLRDIMHLGTLGWADLSEKIYKIYER</sequence>
<dbReference type="OrthoDB" id="9808272at2"/>
<evidence type="ECO:0000313" key="2">
    <source>
        <dbReference type="EMBL" id="EFM64056.1"/>
    </source>
</evidence>
<dbReference type="EMBL" id="ADGQ01000071">
    <property type="protein sequence ID" value="EFM64056.1"/>
    <property type="molecule type" value="Genomic_DNA"/>
</dbReference>
<dbReference type="eggNOG" id="COG3966">
    <property type="taxonomic scope" value="Bacteria"/>
</dbReference>
<protein>
    <recommendedName>
        <fullName evidence="1">Protein DltD</fullName>
    </recommendedName>
</protein>